<dbReference type="Pfam" id="PF00112">
    <property type="entry name" value="Peptidase_C1"/>
    <property type="match status" value="1"/>
</dbReference>
<dbReference type="SMART" id="SM00645">
    <property type="entry name" value="Pept_C1"/>
    <property type="match status" value="1"/>
</dbReference>
<dbReference type="Proteomes" id="UP001620514">
    <property type="component" value="Unassembled WGS sequence"/>
</dbReference>
<dbReference type="InterPro" id="IPR039417">
    <property type="entry name" value="Peptidase_C1A_papain-like"/>
</dbReference>
<dbReference type="PROSITE" id="PS00640">
    <property type="entry name" value="THIOL_PROTEASE_ASN"/>
    <property type="match status" value="1"/>
</dbReference>
<organism evidence="4 5">
    <name type="scientific">Caballeronia udeis</name>
    <dbReference type="NCBI Taxonomy" id="1232866"/>
    <lineage>
        <taxon>Bacteria</taxon>
        <taxon>Pseudomonadati</taxon>
        <taxon>Pseudomonadota</taxon>
        <taxon>Betaproteobacteria</taxon>
        <taxon>Burkholderiales</taxon>
        <taxon>Burkholderiaceae</taxon>
        <taxon>Caballeronia</taxon>
    </lineage>
</organism>
<dbReference type="Gene3D" id="3.90.70.10">
    <property type="entry name" value="Cysteine proteinases"/>
    <property type="match status" value="1"/>
</dbReference>
<dbReference type="CDD" id="cd02248">
    <property type="entry name" value="Peptidase_C1A"/>
    <property type="match status" value="1"/>
</dbReference>
<proteinExistence type="inferred from homology"/>
<evidence type="ECO:0000313" key="5">
    <source>
        <dbReference type="Proteomes" id="UP001620514"/>
    </source>
</evidence>
<feature type="region of interest" description="Disordered" evidence="2">
    <location>
        <begin position="37"/>
        <end position="61"/>
    </location>
</feature>
<name>A0ABW8MX91_9BURK</name>
<dbReference type="Gene3D" id="2.120.10.70">
    <property type="entry name" value="Fucose-specific lectin"/>
    <property type="match status" value="1"/>
</dbReference>
<evidence type="ECO:0000259" key="3">
    <source>
        <dbReference type="SMART" id="SM00645"/>
    </source>
</evidence>
<sequence length="580" mass="63918">MIDIELLNKRLEQEGAKWRAGETPYSKLSIDELRRLATGRPRRIKTPPDRSPLPEPGSPQKFDQVVDWRNRDGKSYVTPVKAQGGCGTCTSFAVIGLVESMALIEHGVTLDLSEADLAFCGTHTDDCSGWDCDLALKDIESRGVVTEIRLPYFQDFLPHHTSWNGDVPQRITIPDHDAHAVKVKSNSDIFDVAQRKSYLSEIGPLTAGITCYDEFSFYKGDGIFSPTSAAINVGGHDILIIGYSEIEQYWLIKNSWDVSWGNNGFGKIAYGTCDIDIETATEKTYFNSCSGVLIPQRVLDEIVQSVSAVNLVTISNATRCDAFYSPDDKDRHIIVAASDGDISEVYFQHAPVSETHLIQVDGLIDLAAFYTDDDNNRHVLTIDTSGGVKEVYYGTHGISQVQIATIKNAARVSGFYDVDDNSRHALIATTDGKVIEITYGQGSRKQTQVAALDDIIDMCAFYTTDDRYSHVIVATANGNITEVYYSPTKTGGTTVISNVTDPRAIAGFYSGNEYFSRRVQIQTGNNHILEIRFDASDTPVIHPLYNGAPVADIGGFVSTDDEISHCMVLQTTGQIVEMYY</sequence>
<comment type="caution">
    <text evidence="4">The sequence shown here is derived from an EMBL/GenBank/DDBJ whole genome shotgun (WGS) entry which is preliminary data.</text>
</comment>
<dbReference type="InterPro" id="IPR000668">
    <property type="entry name" value="Peptidase_C1A_C"/>
</dbReference>
<dbReference type="InterPro" id="IPR038765">
    <property type="entry name" value="Papain-like_cys_pep_sf"/>
</dbReference>
<comment type="similarity">
    <text evidence="1">Belongs to the peptidase C1 family.</text>
</comment>
<reference evidence="4 5" key="1">
    <citation type="submission" date="2024-11" db="EMBL/GenBank/DDBJ databases">
        <title>Using genomics to understand microbial adaptation to soil warming.</title>
        <authorList>
            <person name="Deangelis K.M. PhD."/>
        </authorList>
    </citation>
    <scope>NUCLEOTIDE SEQUENCE [LARGE SCALE GENOMIC DNA]</scope>
    <source>
        <strain evidence="4 5">GAS97</strain>
    </source>
</reference>
<dbReference type="SUPFAM" id="SSF89372">
    <property type="entry name" value="Fucose-specific lectin"/>
    <property type="match status" value="1"/>
</dbReference>
<evidence type="ECO:0000313" key="4">
    <source>
        <dbReference type="EMBL" id="MFK4448341.1"/>
    </source>
</evidence>
<evidence type="ECO:0000256" key="2">
    <source>
        <dbReference type="SAM" id="MobiDB-lite"/>
    </source>
</evidence>
<evidence type="ECO:0000256" key="1">
    <source>
        <dbReference type="ARBA" id="ARBA00008455"/>
    </source>
</evidence>
<dbReference type="InterPro" id="IPR013128">
    <property type="entry name" value="Peptidase_C1A"/>
</dbReference>
<protein>
    <recommendedName>
        <fullName evidence="3">Peptidase C1A papain C-terminal domain-containing protein</fullName>
    </recommendedName>
</protein>
<dbReference type="PANTHER" id="PTHR12411">
    <property type="entry name" value="CYSTEINE PROTEASE FAMILY C1-RELATED"/>
    <property type="match status" value="1"/>
</dbReference>
<accession>A0ABW8MX91</accession>
<keyword evidence="5" id="KW-1185">Reference proteome</keyword>
<dbReference type="InterPro" id="IPR025661">
    <property type="entry name" value="Pept_asp_AS"/>
</dbReference>
<dbReference type="EMBL" id="JBIYDN010000048">
    <property type="protein sequence ID" value="MFK4448341.1"/>
    <property type="molecule type" value="Genomic_DNA"/>
</dbReference>
<dbReference type="RefSeq" id="WP_404614543.1">
    <property type="nucleotide sequence ID" value="NZ_JBIYDN010000048.1"/>
</dbReference>
<gene>
    <name evidence="4" type="ORF">ABH943_008385</name>
</gene>
<dbReference type="SUPFAM" id="SSF54001">
    <property type="entry name" value="Cysteine proteinases"/>
    <property type="match status" value="1"/>
</dbReference>
<feature type="domain" description="Peptidase C1A papain C-terminal" evidence="3">
    <location>
        <begin position="62"/>
        <end position="283"/>
    </location>
</feature>